<dbReference type="RefSeq" id="WP_146805393.1">
    <property type="nucleotide sequence ID" value="NZ_BJUA01000003.1"/>
</dbReference>
<feature type="transmembrane region" description="Helical" evidence="7">
    <location>
        <begin position="12"/>
        <end position="35"/>
    </location>
</feature>
<evidence type="ECO:0000256" key="7">
    <source>
        <dbReference type="SAM" id="Phobius"/>
    </source>
</evidence>
<dbReference type="Pfam" id="PF02687">
    <property type="entry name" value="FtsX"/>
    <property type="match status" value="2"/>
</dbReference>
<protein>
    <submittedName>
        <fullName evidence="9">ABC transporter ATP-binding protein</fullName>
    </submittedName>
</protein>
<keyword evidence="9" id="KW-0547">Nucleotide-binding</keyword>
<organism evidence="9 10">
    <name type="scientific">Cellulomonas persica</name>
    <dbReference type="NCBI Taxonomy" id="76861"/>
    <lineage>
        <taxon>Bacteria</taxon>
        <taxon>Bacillati</taxon>
        <taxon>Actinomycetota</taxon>
        <taxon>Actinomycetes</taxon>
        <taxon>Micrococcales</taxon>
        <taxon>Cellulomonadaceae</taxon>
        <taxon>Cellulomonas</taxon>
    </lineage>
</organism>
<reference evidence="9 10" key="1">
    <citation type="submission" date="2019-07" db="EMBL/GenBank/DDBJ databases">
        <title>Whole genome shotgun sequence of Cellulomonas persica NBRC 101101.</title>
        <authorList>
            <person name="Hosoyama A."/>
            <person name="Uohara A."/>
            <person name="Ohji S."/>
            <person name="Ichikawa N."/>
        </authorList>
    </citation>
    <scope>NUCLEOTIDE SEQUENCE [LARGE SCALE GENOMIC DNA]</scope>
    <source>
        <strain evidence="9 10">NBRC 101101</strain>
    </source>
</reference>
<comment type="similarity">
    <text evidence="6">Belongs to the ABC-4 integral membrane protein family.</text>
</comment>
<dbReference type="OrthoDB" id="9780560at2"/>
<feature type="transmembrane region" description="Helical" evidence="7">
    <location>
        <begin position="454"/>
        <end position="477"/>
    </location>
</feature>
<feature type="transmembrane region" description="Helical" evidence="7">
    <location>
        <begin position="261"/>
        <end position="290"/>
    </location>
</feature>
<comment type="caution">
    <text evidence="9">The sequence shown here is derived from an EMBL/GenBank/DDBJ whole genome shotgun (WGS) entry which is preliminary data.</text>
</comment>
<name>A0A510UR35_9CELL</name>
<keyword evidence="2" id="KW-1003">Cell membrane</keyword>
<evidence type="ECO:0000259" key="8">
    <source>
        <dbReference type="Pfam" id="PF02687"/>
    </source>
</evidence>
<dbReference type="Proteomes" id="UP000321386">
    <property type="component" value="Unassembled WGS sequence"/>
</dbReference>
<evidence type="ECO:0000256" key="3">
    <source>
        <dbReference type="ARBA" id="ARBA00022692"/>
    </source>
</evidence>
<evidence type="ECO:0000256" key="5">
    <source>
        <dbReference type="ARBA" id="ARBA00023136"/>
    </source>
</evidence>
<evidence type="ECO:0000256" key="6">
    <source>
        <dbReference type="ARBA" id="ARBA00038076"/>
    </source>
</evidence>
<feature type="transmembrane region" description="Helical" evidence="7">
    <location>
        <begin position="413"/>
        <end position="434"/>
    </location>
</feature>
<dbReference type="GO" id="GO:0005524">
    <property type="term" value="F:ATP binding"/>
    <property type="evidence" value="ECO:0007669"/>
    <property type="project" value="UniProtKB-KW"/>
</dbReference>
<sequence>MLRLTLAQMRRSLGRLTAAAIAIAIGTAFVAATLLTGGVIKRASYDSVTASFAQADLVVDGDVIGLLDEIADVPGVQAVDPVLVGGTEIRKGASRSWQIMLPVASEPALSSLTVVEGREPQEDDEIALPRSVAKRLDVQVGGTVEVSWTTWPENADPEYHTTDATVSGFTTDPGGAWTGFGGATLATRDSMLTWTNLDPEAAGADGALISAPKNTPAVHEAVRTMLGAATADREDAEPVEVLTRDQAAEAQIEETGDGNNFVVAAILGFAAVALIVAALVISNTFQVLVAQRARTLALLRCVGAVRGQLRRSVLLEAAILGVGASVLGVLLGTGVAQGALSVLGRMQDDMPLPAFVQLTPSVVLVPVLVGVVVTVLAALVPARAATQVSPIAALRPIDAPDVASRAGKLRLGFSLLLFVGGTAVLAMALVGAHARPSEALTWLGLGILGGSVSFVGVLVGAVFWVPLMVALVGRLLGKAGPAARLASANTVRNPRRTAATSTALLIGVTLVALMSTGAASARESLAAELDAHYHVDIEIRSASEGVEPLSADVARTVAGVNGIESAVDVPSAEVSLGDQWYTARALTPEVEAVLRDGRIAAAAGDDRIVVAADVWDASQPVTRIDPFTGQPMDVGEPRVLDPVVVDSGRESTAYLTPATFDAIVGDDTPTTTVWARIASDADAVAVVEAVRNELADESVAIESPISLRTQYEQLIDTLLAIVVGLLAVAVVIALVGVANTLSLSVIERRRESATLRAIGLTKRRLRLSLAAEGMLISGVGGVLGVVLGVLYGWAGSAIAFGAMGEPRLAVDWADVAVIVAVALGAGLLASVLPARSAVRTSPVAALAVD</sequence>
<dbReference type="PANTHER" id="PTHR30572">
    <property type="entry name" value="MEMBRANE COMPONENT OF TRANSPORTER-RELATED"/>
    <property type="match status" value="1"/>
</dbReference>
<dbReference type="PANTHER" id="PTHR30572:SF4">
    <property type="entry name" value="ABC TRANSPORTER PERMEASE YTRF"/>
    <property type="match status" value="1"/>
</dbReference>
<keyword evidence="3 7" id="KW-0812">Transmembrane</keyword>
<evidence type="ECO:0000313" key="9">
    <source>
        <dbReference type="EMBL" id="GEK17124.1"/>
    </source>
</evidence>
<feature type="transmembrane region" description="Helical" evidence="7">
    <location>
        <begin position="767"/>
        <end position="792"/>
    </location>
</feature>
<accession>A0A510UR35</accession>
<dbReference type="InterPro" id="IPR050250">
    <property type="entry name" value="Macrolide_Exporter_MacB"/>
</dbReference>
<evidence type="ECO:0000256" key="2">
    <source>
        <dbReference type="ARBA" id="ARBA00022475"/>
    </source>
</evidence>
<dbReference type="GO" id="GO:0005886">
    <property type="term" value="C:plasma membrane"/>
    <property type="evidence" value="ECO:0007669"/>
    <property type="project" value="UniProtKB-SubCell"/>
</dbReference>
<feature type="domain" description="ABC3 transporter permease C-terminal" evidence="8">
    <location>
        <begin position="269"/>
        <end position="390"/>
    </location>
</feature>
<comment type="subcellular location">
    <subcellularLocation>
        <location evidence="1">Cell membrane</location>
        <topology evidence="1">Multi-pass membrane protein</topology>
    </subcellularLocation>
</comment>
<feature type="transmembrane region" description="Helical" evidence="7">
    <location>
        <begin position="355"/>
        <end position="380"/>
    </location>
</feature>
<keyword evidence="5 7" id="KW-0472">Membrane</keyword>
<keyword evidence="9" id="KW-0067">ATP-binding</keyword>
<keyword evidence="10" id="KW-1185">Reference proteome</keyword>
<feature type="transmembrane region" description="Helical" evidence="7">
    <location>
        <begin position="313"/>
        <end position="335"/>
    </location>
</feature>
<dbReference type="InterPro" id="IPR003838">
    <property type="entry name" value="ABC3_permease_C"/>
</dbReference>
<evidence type="ECO:0000313" key="10">
    <source>
        <dbReference type="Proteomes" id="UP000321386"/>
    </source>
</evidence>
<dbReference type="GO" id="GO:0022857">
    <property type="term" value="F:transmembrane transporter activity"/>
    <property type="evidence" value="ECO:0007669"/>
    <property type="project" value="TreeGrafter"/>
</dbReference>
<feature type="transmembrane region" description="Helical" evidence="7">
    <location>
        <begin position="498"/>
        <end position="519"/>
    </location>
</feature>
<feature type="transmembrane region" description="Helical" evidence="7">
    <location>
        <begin position="812"/>
        <end position="832"/>
    </location>
</feature>
<keyword evidence="4 7" id="KW-1133">Transmembrane helix</keyword>
<dbReference type="AlphaFoldDB" id="A0A510UR35"/>
<feature type="domain" description="ABC3 transporter permease C-terminal" evidence="8">
    <location>
        <begin position="725"/>
        <end position="842"/>
    </location>
</feature>
<proteinExistence type="inferred from homology"/>
<evidence type="ECO:0000256" key="1">
    <source>
        <dbReference type="ARBA" id="ARBA00004651"/>
    </source>
</evidence>
<evidence type="ECO:0000256" key="4">
    <source>
        <dbReference type="ARBA" id="ARBA00022989"/>
    </source>
</evidence>
<gene>
    <name evidence="9" type="ORF">CPE01_08570</name>
</gene>
<dbReference type="EMBL" id="BJUA01000003">
    <property type="protein sequence ID" value="GEK17124.1"/>
    <property type="molecule type" value="Genomic_DNA"/>
</dbReference>
<feature type="transmembrane region" description="Helical" evidence="7">
    <location>
        <begin position="718"/>
        <end position="746"/>
    </location>
</feature>